<sequence length="126" mass="13998">MENIRRVVEVARLLADAGLIVLASFIAPFRAERERARERIGAGEFVEVHVDAPLEVAEARDRKGLYAKARRGELVNFTGIDSPYEPPPSPELRLDSRGAHTPEALADQVIDHLRQAGKLHPAEQQD</sequence>
<evidence type="ECO:0000313" key="10">
    <source>
        <dbReference type="EMBL" id="GAA2430845.1"/>
    </source>
</evidence>
<dbReference type="PANTHER" id="PTHR42700">
    <property type="entry name" value="SULFATE ADENYLYLTRANSFERASE"/>
    <property type="match status" value="1"/>
</dbReference>
<reference evidence="10 11" key="1">
    <citation type="journal article" date="2019" name="Int. J. Syst. Evol. Microbiol.">
        <title>The Global Catalogue of Microorganisms (GCM) 10K type strain sequencing project: providing services to taxonomists for standard genome sequencing and annotation.</title>
        <authorList>
            <consortium name="The Broad Institute Genomics Platform"/>
            <consortium name="The Broad Institute Genome Sequencing Center for Infectious Disease"/>
            <person name="Wu L."/>
            <person name="Ma J."/>
        </authorList>
    </citation>
    <scope>NUCLEOTIDE SEQUENCE [LARGE SCALE GENOMIC DNA]</scope>
    <source>
        <strain evidence="10 11">JCM 3325</strain>
    </source>
</reference>
<keyword evidence="6" id="KW-0418">Kinase</keyword>
<evidence type="ECO:0000256" key="1">
    <source>
        <dbReference type="ARBA" id="ARBA00001823"/>
    </source>
</evidence>
<dbReference type="Gene3D" id="3.40.50.300">
    <property type="entry name" value="P-loop containing nucleotide triphosphate hydrolases"/>
    <property type="match status" value="1"/>
</dbReference>
<comment type="similarity">
    <text evidence="6">Belongs to the APS kinase family.</text>
</comment>
<evidence type="ECO:0000256" key="6">
    <source>
        <dbReference type="RuleBase" id="RU004347"/>
    </source>
</evidence>
<dbReference type="InterPro" id="IPR027417">
    <property type="entry name" value="P-loop_NTPase"/>
</dbReference>
<evidence type="ECO:0000256" key="3">
    <source>
        <dbReference type="ARBA" id="ARBA00022679"/>
    </source>
</evidence>
<evidence type="ECO:0000256" key="8">
    <source>
        <dbReference type="SAM" id="Phobius"/>
    </source>
</evidence>
<keyword evidence="8" id="KW-1133">Transmembrane helix</keyword>
<comment type="pathway">
    <text evidence="6">Sulfur metabolism; hydrogen sulfide biosynthesis; sulfite from sulfate: step 2/3.</text>
</comment>
<keyword evidence="4 6" id="KW-0547">Nucleotide-binding</keyword>
<keyword evidence="11" id="KW-1185">Reference proteome</keyword>
<dbReference type="SUPFAM" id="SSF52540">
    <property type="entry name" value="P-loop containing nucleoside triphosphate hydrolases"/>
    <property type="match status" value="1"/>
</dbReference>
<dbReference type="PANTHER" id="PTHR42700:SF3">
    <property type="entry name" value="BIFUNCTIONAL SAT_APS KINASE-RELATED"/>
    <property type="match status" value="1"/>
</dbReference>
<dbReference type="InterPro" id="IPR050512">
    <property type="entry name" value="Sulf_AdTrans/APS_kinase"/>
</dbReference>
<feature type="region of interest" description="Disordered" evidence="7">
    <location>
        <begin position="78"/>
        <end position="101"/>
    </location>
</feature>
<organism evidence="10 11">
    <name type="scientific">Actinomadura vinacea</name>
    <dbReference type="NCBI Taxonomy" id="115336"/>
    <lineage>
        <taxon>Bacteria</taxon>
        <taxon>Bacillati</taxon>
        <taxon>Actinomycetota</taxon>
        <taxon>Actinomycetes</taxon>
        <taxon>Streptosporangiales</taxon>
        <taxon>Thermomonosporaceae</taxon>
        <taxon>Actinomadura</taxon>
    </lineage>
</organism>
<dbReference type="InterPro" id="IPR002891">
    <property type="entry name" value="APS"/>
</dbReference>
<evidence type="ECO:0000256" key="7">
    <source>
        <dbReference type="SAM" id="MobiDB-lite"/>
    </source>
</evidence>
<dbReference type="EMBL" id="BAAARW010000020">
    <property type="protein sequence ID" value="GAA2430845.1"/>
    <property type="molecule type" value="Genomic_DNA"/>
</dbReference>
<feature type="domain" description="APS kinase" evidence="9">
    <location>
        <begin position="2"/>
        <end position="95"/>
    </location>
</feature>
<evidence type="ECO:0000313" key="11">
    <source>
        <dbReference type="Proteomes" id="UP001501231"/>
    </source>
</evidence>
<comment type="catalytic activity">
    <reaction evidence="1 6">
        <text>adenosine 5'-phosphosulfate + ATP = 3'-phosphoadenylyl sulfate + ADP + H(+)</text>
        <dbReference type="Rhea" id="RHEA:24152"/>
        <dbReference type="ChEBI" id="CHEBI:15378"/>
        <dbReference type="ChEBI" id="CHEBI:30616"/>
        <dbReference type="ChEBI" id="CHEBI:58243"/>
        <dbReference type="ChEBI" id="CHEBI:58339"/>
        <dbReference type="ChEBI" id="CHEBI:456216"/>
        <dbReference type="EC" id="2.7.1.25"/>
    </reaction>
</comment>
<keyword evidence="3 6" id="KW-0808">Transferase</keyword>
<dbReference type="NCBIfam" id="TIGR00455">
    <property type="entry name" value="apsK"/>
    <property type="match status" value="1"/>
</dbReference>
<protein>
    <recommendedName>
        <fullName evidence="2 6">Adenylyl-sulfate kinase</fullName>
        <ecNumber evidence="2 6">2.7.1.25</ecNumber>
    </recommendedName>
</protein>
<evidence type="ECO:0000259" key="9">
    <source>
        <dbReference type="Pfam" id="PF01583"/>
    </source>
</evidence>
<keyword evidence="8" id="KW-0472">Membrane</keyword>
<name>A0ABN3JI25_9ACTN</name>
<keyword evidence="5 6" id="KW-0067">ATP-binding</keyword>
<dbReference type="Proteomes" id="UP001501231">
    <property type="component" value="Unassembled WGS sequence"/>
</dbReference>
<evidence type="ECO:0000256" key="5">
    <source>
        <dbReference type="ARBA" id="ARBA00022840"/>
    </source>
</evidence>
<keyword evidence="8" id="KW-0812">Transmembrane</keyword>
<comment type="function">
    <text evidence="6">Catalyzes the synthesis of activated sulfate.</text>
</comment>
<evidence type="ECO:0000256" key="2">
    <source>
        <dbReference type="ARBA" id="ARBA00012121"/>
    </source>
</evidence>
<dbReference type="Pfam" id="PF01583">
    <property type="entry name" value="APS_kinase"/>
    <property type="match status" value="1"/>
</dbReference>
<feature type="transmembrane region" description="Helical" evidence="8">
    <location>
        <begin position="12"/>
        <end position="29"/>
    </location>
</feature>
<accession>A0ABN3JI25</accession>
<dbReference type="InterPro" id="IPR059117">
    <property type="entry name" value="APS_kinase_dom"/>
</dbReference>
<dbReference type="EC" id="2.7.1.25" evidence="2 6"/>
<comment type="caution">
    <text evidence="10">The sequence shown here is derived from an EMBL/GenBank/DDBJ whole genome shotgun (WGS) entry which is preliminary data.</text>
</comment>
<gene>
    <name evidence="10" type="ORF">GCM10010191_50620</name>
</gene>
<proteinExistence type="inferred from homology"/>
<evidence type="ECO:0000256" key="4">
    <source>
        <dbReference type="ARBA" id="ARBA00022741"/>
    </source>
</evidence>